<dbReference type="EMBL" id="RSAA01000008">
    <property type="protein sequence ID" value="RRO17480.1"/>
    <property type="molecule type" value="Genomic_DNA"/>
</dbReference>
<sequence>MSQSLERGLAALTALAEGPQTLDGLAHRLGVHKTTAMRLLRTLESGRFVRREDAHRYRLGSAVFALAHQALDDLDVREVARPFLNGLGERSGHTVHLATLDEDQVVYIDKVDSIHPVRMYSRIGRRAPLHCTAVGKVLVADLLQQKRERLAHRISYPKLTPNTIDSPGRYLTELDRVRAQGYAVDRSEHEEFTHCIAAPVQNHRGEAVAAMSLSVPKVLLSLEDLLSWLPDLRRTAEHISRELGQRQS</sequence>
<dbReference type="Gene3D" id="1.10.10.10">
    <property type="entry name" value="Winged helix-like DNA-binding domain superfamily/Winged helix DNA-binding domain"/>
    <property type="match status" value="1"/>
</dbReference>
<dbReference type="SUPFAM" id="SSF55781">
    <property type="entry name" value="GAF domain-like"/>
    <property type="match status" value="1"/>
</dbReference>
<keyword evidence="7" id="KW-1185">Reference proteome</keyword>
<dbReference type="Proteomes" id="UP000274515">
    <property type="component" value="Unassembled WGS sequence"/>
</dbReference>
<dbReference type="InterPro" id="IPR036390">
    <property type="entry name" value="WH_DNA-bd_sf"/>
</dbReference>
<dbReference type="SMART" id="SM00346">
    <property type="entry name" value="HTH_ICLR"/>
    <property type="match status" value="1"/>
</dbReference>
<keyword evidence="2" id="KW-0238">DNA-binding</keyword>
<dbReference type="InterPro" id="IPR029016">
    <property type="entry name" value="GAF-like_dom_sf"/>
</dbReference>
<protein>
    <submittedName>
        <fullName evidence="6">IclR family transcriptional regulator</fullName>
    </submittedName>
</protein>
<dbReference type="AlphaFoldDB" id="A0A3R8QBV7"/>
<evidence type="ECO:0000313" key="7">
    <source>
        <dbReference type="Proteomes" id="UP000274515"/>
    </source>
</evidence>
<name>A0A3R8QBV7_9PSEU</name>
<dbReference type="InterPro" id="IPR050707">
    <property type="entry name" value="HTH_MetabolicPath_Reg"/>
</dbReference>
<keyword evidence="3" id="KW-0804">Transcription</keyword>
<dbReference type="RefSeq" id="WP_125089812.1">
    <property type="nucleotide sequence ID" value="NZ_RSAA01000008.1"/>
</dbReference>
<evidence type="ECO:0000259" key="4">
    <source>
        <dbReference type="PROSITE" id="PS51077"/>
    </source>
</evidence>
<dbReference type="PANTHER" id="PTHR30136:SF24">
    <property type="entry name" value="HTH-TYPE TRANSCRIPTIONAL REPRESSOR ALLR"/>
    <property type="match status" value="1"/>
</dbReference>
<evidence type="ECO:0000256" key="1">
    <source>
        <dbReference type="ARBA" id="ARBA00023015"/>
    </source>
</evidence>
<evidence type="ECO:0000259" key="5">
    <source>
        <dbReference type="PROSITE" id="PS51078"/>
    </source>
</evidence>
<keyword evidence="1" id="KW-0805">Transcription regulation</keyword>
<reference evidence="6 7" key="1">
    <citation type="submission" date="2018-11" db="EMBL/GenBank/DDBJ databases">
        <title>Saccharopolyspora rhizosphaerae sp. nov., an actinomycete isolated from rhizosphere soil in Thailand.</title>
        <authorList>
            <person name="Intra B."/>
            <person name="Euanorasetr J."/>
            <person name="Take A."/>
            <person name="Inahashi Y."/>
            <person name="Mori M."/>
            <person name="Panbangred W."/>
            <person name="Matsumoto A."/>
        </authorList>
    </citation>
    <scope>NUCLEOTIDE SEQUENCE [LARGE SCALE GENOMIC DNA]</scope>
    <source>
        <strain evidence="6 7">H219</strain>
    </source>
</reference>
<gene>
    <name evidence="6" type="ORF">EIL87_09310</name>
</gene>
<evidence type="ECO:0000256" key="3">
    <source>
        <dbReference type="ARBA" id="ARBA00023163"/>
    </source>
</evidence>
<accession>A0A3R8QBV7</accession>
<dbReference type="GO" id="GO:0045892">
    <property type="term" value="P:negative regulation of DNA-templated transcription"/>
    <property type="evidence" value="ECO:0007669"/>
    <property type="project" value="TreeGrafter"/>
</dbReference>
<feature type="domain" description="IclR-ED" evidence="5">
    <location>
        <begin position="62"/>
        <end position="245"/>
    </location>
</feature>
<dbReference type="OrthoDB" id="9807558at2"/>
<dbReference type="InterPro" id="IPR036388">
    <property type="entry name" value="WH-like_DNA-bd_sf"/>
</dbReference>
<dbReference type="PROSITE" id="PS51077">
    <property type="entry name" value="HTH_ICLR"/>
    <property type="match status" value="1"/>
</dbReference>
<proteinExistence type="predicted"/>
<dbReference type="Gene3D" id="3.30.450.40">
    <property type="match status" value="1"/>
</dbReference>
<feature type="domain" description="HTH iclR-type" evidence="4">
    <location>
        <begin position="2"/>
        <end position="61"/>
    </location>
</feature>
<dbReference type="GO" id="GO:0003700">
    <property type="term" value="F:DNA-binding transcription factor activity"/>
    <property type="evidence" value="ECO:0007669"/>
    <property type="project" value="TreeGrafter"/>
</dbReference>
<organism evidence="6 7">
    <name type="scientific">Saccharopolyspora rhizosphaerae</name>
    <dbReference type="NCBI Taxonomy" id="2492662"/>
    <lineage>
        <taxon>Bacteria</taxon>
        <taxon>Bacillati</taxon>
        <taxon>Actinomycetota</taxon>
        <taxon>Actinomycetes</taxon>
        <taxon>Pseudonocardiales</taxon>
        <taxon>Pseudonocardiaceae</taxon>
        <taxon>Saccharopolyspora</taxon>
    </lineage>
</organism>
<comment type="caution">
    <text evidence="6">The sequence shown here is derived from an EMBL/GenBank/DDBJ whole genome shotgun (WGS) entry which is preliminary data.</text>
</comment>
<evidence type="ECO:0000256" key="2">
    <source>
        <dbReference type="ARBA" id="ARBA00023125"/>
    </source>
</evidence>
<dbReference type="PANTHER" id="PTHR30136">
    <property type="entry name" value="HELIX-TURN-HELIX TRANSCRIPTIONAL REGULATOR, ICLR FAMILY"/>
    <property type="match status" value="1"/>
</dbReference>
<dbReference type="Pfam" id="PF01614">
    <property type="entry name" value="IclR_C"/>
    <property type="match status" value="1"/>
</dbReference>
<dbReference type="SUPFAM" id="SSF46785">
    <property type="entry name" value="Winged helix' DNA-binding domain"/>
    <property type="match status" value="1"/>
</dbReference>
<dbReference type="Pfam" id="PF09339">
    <property type="entry name" value="HTH_IclR"/>
    <property type="match status" value="1"/>
</dbReference>
<dbReference type="PROSITE" id="PS51078">
    <property type="entry name" value="ICLR_ED"/>
    <property type="match status" value="1"/>
</dbReference>
<dbReference type="InterPro" id="IPR014757">
    <property type="entry name" value="Tscrpt_reg_IclR_C"/>
</dbReference>
<dbReference type="GO" id="GO:0003677">
    <property type="term" value="F:DNA binding"/>
    <property type="evidence" value="ECO:0007669"/>
    <property type="project" value="UniProtKB-KW"/>
</dbReference>
<dbReference type="InterPro" id="IPR005471">
    <property type="entry name" value="Tscrpt_reg_IclR_N"/>
</dbReference>
<evidence type="ECO:0000313" key="6">
    <source>
        <dbReference type="EMBL" id="RRO17480.1"/>
    </source>
</evidence>